<dbReference type="AlphaFoldDB" id="A0A6L8K5Y5"/>
<proteinExistence type="predicted"/>
<keyword evidence="3" id="KW-1185">Reference proteome</keyword>
<evidence type="ECO:0000313" key="2">
    <source>
        <dbReference type="EMBL" id="MYM21947.1"/>
    </source>
</evidence>
<accession>A0A6L8K5Y5</accession>
<comment type="caution">
    <text evidence="2">The sequence shown here is derived from an EMBL/GenBank/DDBJ whole genome shotgun (WGS) entry which is preliminary data.</text>
</comment>
<organism evidence="2 3">
    <name type="scientific">Duganella flavida</name>
    <dbReference type="NCBI Taxonomy" id="2692175"/>
    <lineage>
        <taxon>Bacteria</taxon>
        <taxon>Pseudomonadati</taxon>
        <taxon>Pseudomonadota</taxon>
        <taxon>Betaproteobacteria</taxon>
        <taxon>Burkholderiales</taxon>
        <taxon>Oxalobacteraceae</taxon>
        <taxon>Telluria group</taxon>
        <taxon>Duganella</taxon>
    </lineage>
</organism>
<dbReference type="RefSeq" id="WP_161005477.1">
    <property type="nucleotide sequence ID" value="NZ_WWCN01000003.1"/>
</dbReference>
<gene>
    <name evidence="2" type="ORF">GTP46_04710</name>
</gene>
<protein>
    <submittedName>
        <fullName evidence="2">Uncharacterized protein</fullName>
    </submittedName>
</protein>
<evidence type="ECO:0000313" key="3">
    <source>
        <dbReference type="Proteomes" id="UP000479335"/>
    </source>
</evidence>
<dbReference type="Proteomes" id="UP000479335">
    <property type="component" value="Unassembled WGS sequence"/>
</dbReference>
<name>A0A6L8K5Y5_9BURK</name>
<feature type="region of interest" description="Disordered" evidence="1">
    <location>
        <begin position="71"/>
        <end position="95"/>
    </location>
</feature>
<sequence>MPSAITLGSPPAASTYSTGVRSSVSLQAQLQRYQKQLSDCVNCASAKTSQGKADIEAISERISQIKRAIEQTEKPSAAPGTPNPQTTHGLIDVYA</sequence>
<evidence type="ECO:0000256" key="1">
    <source>
        <dbReference type="SAM" id="MobiDB-lite"/>
    </source>
</evidence>
<reference evidence="2 3" key="1">
    <citation type="submission" date="2019-12" db="EMBL/GenBank/DDBJ databases">
        <title>Novel species isolated from a subtropical stream in China.</title>
        <authorList>
            <person name="Lu H."/>
        </authorList>
    </citation>
    <scope>NUCLEOTIDE SEQUENCE [LARGE SCALE GENOMIC DNA]</scope>
    <source>
        <strain evidence="2 3">FT135W</strain>
    </source>
</reference>
<dbReference type="EMBL" id="WWCN01000003">
    <property type="protein sequence ID" value="MYM21947.1"/>
    <property type="molecule type" value="Genomic_DNA"/>
</dbReference>